<dbReference type="InterPro" id="IPR037185">
    <property type="entry name" value="EmrE-like"/>
</dbReference>
<keyword evidence="3" id="KW-1003">Cell membrane</keyword>
<dbReference type="SUPFAM" id="SSF103481">
    <property type="entry name" value="Multidrug resistance efflux transporter EmrE"/>
    <property type="match status" value="2"/>
</dbReference>
<evidence type="ECO:0000256" key="1">
    <source>
        <dbReference type="ARBA" id="ARBA00004651"/>
    </source>
</evidence>
<organism evidence="9 10">
    <name type="scientific">Luedemannella flava</name>
    <dbReference type="NCBI Taxonomy" id="349316"/>
    <lineage>
        <taxon>Bacteria</taxon>
        <taxon>Bacillati</taxon>
        <taxon>Actinomycetota</taxon>
        <taxon>Actinomycetes</taxon>
        <taxon>Micromonosporales</taxon>
        <taxon>Micromonosporaceae</taxon>
        <taxon>Luedemannella</taxon>
    </lineage>
</organism>
<feature type="transmembrane region" description="Helical" evidence="7">
    <location>
        <begin position="33"/>
        <end position="52"/>
    </location>
</feature>
<evidence type="ECO:0000256" key="2">
    <source>
        <dbReference type="ARBA" id="ARBA00007362"/>
    </source>
</evidence>
<keyword evidence="10" id="KW-1185">Reference proteome</keyword>
<evidence type="ECO:0000256" key="7">
    <source>
        <dbReference type="SAM" id="Phobius"/>
    </source>
</evidence>
<feature type="transmembrane region" description="Helical" evidence="7">
    <location>
        <begin position="234"/>
        <end position="254"/>
    </location>
</feature>
<name>A0ABP4YJR9_9ACTN</name>
<dbReference type="InterPro" id="IPR000620">
    <property type="entry name" value="EamA_dom"/>
</dbReference>
<keyword evidence="6 7" id="KW-0472">Membrane</keyword>
<dbReference type="PANTHER" id="PTHR42920">
    <property type="entry name" value="OS03G0707200 PROTEIN-RELATED"/>
    <property type="match status" value="1"/>
</dbReference>
<feature type="domain" description="EamA" evidence="8">
    <location>
        <begin position="5"/>
        <end position="132"/>
    </location>
</feature>
<keyword evidence="4 7" id="KW-0812">Transmembrane</keyword>
<feature type="transmembrane region" description="Helical" evidence="7">
    <location>
        <begin position="203"/>
        <end position="222"/>
    </location>
</feature>
<evidence type="ECO:0000256" key="4">
    <source>
        <dbReference type="ARBA" id="ARBA00022692"/>
    </source>
</evidence>
<dbReference type="PANTHER" id="PTHR42920:SF5">
    <property type="entry name" value="EAMA DOMAIN-CONTAINING PROTEIN"/>
    <property type="match status" value="1"/>
</dbReference>
<protein>
    <submittedName>
        <fullName evidence="9">DMT family transporter</fullName>
    </submittedName>
</protein>
<comment type="subcellular location">
    <subcellularLocation>
        <location evidence="1">Cell membrane</location>
        <topology evidence="1">Multi-pass membrane protein</topology>
    </subcellularLocation>
</comment>
<evidence type="ECO:0000259" key="8">
    <source>
        <dbReference type="Pfam" id="PF00892"/>
    </source>
</evidence>
<proteinExistence type="inferred from homology"/>
<comment type="caution">
    <text evidence="9">The sequence shown here is derived from an EMBL/GenBank/DDBJ whole genome shotgun (WGS) entry which is preliminary data.</text>
</comment>
<evidence type="ECO:0000313" key="10">
    <source>
        <dbReference type="Proteomes" id="UP001500218"/>
    </source>
</evidence>
<dbReference type="Proteomes" id="UP001500218">
    <property type="component" value="Unassembled WGS sequence"/>
</dbReference>
<feature type="transmembrane region" description="Helical" evidence="7">
    <location>
        <begin position="64"/>
        <end position="82"/>
    </location>
</feature>
<evidence type="ECO:0000313" key="9">
    <source>
        <dbReference type="EMBL" id="GAA1819093.1"/>
    </source>
</evidence>
<reference evidence="10" key="1">
    <citation type="journal article" date="2019" name="Int. J. Syst. Evol. Microbiol.">
        <title>The Global Catalogue of Microorganisms (GCM) 10K type strain sequencing project: providing services to taxonomists for standard genome sequencing and annotation.</title>
        <authorList>
            <consortium name="The Broad Institute Genomics Platform"/>
            <consortium name="The Broad Institute Genome Sequencing Center for Infectious Disease"/>
            <person name="Wu L."/>
            <person name="Ma J."/>
        </authorList>
    </citation>
    <scope>NUCLEOTIDE SEQUENCE [LARGE SCALE GENOMIC DNA]</scope>
    <source>
        <strain evidence="10">JCM 13250</strain>
    </source>
</reference>
<gene>
    <name evidence="9" type="ORF">GCM10009682_44640</name>
</gene>
<evidence type="ECO:0000256" key="6">
    <source>
        <dbReference type="ARBA" id="ARBA00023136"/>
    </source>
</evidence>
<dbReference type="EMBL" id="BAAALT010000161">
    <property type="protein sequence ID" value="GAA1819093.1"/>
    <property type="molecule type" value="Genomic_DNA"/>
</dbReference>
<feature type="transmembrane region" description="Helical" evidence="7">
    <location>
        <begin position="171"/>
        <end position="191"/>
    </location>
</feature>
<sequence length="335" mass="34380">MAPTLALLVGSALWAYAYLPAGWLLSEMSTPAITATRFLGAGLIMLALRPRCLRALGRREVRGGLLLAVLLGVGTGLQLAGLRMISPAVSGFVSALYVVLTPFVARFTLGRRTTPATWAGALVATAGAGVLSLHGFRVELGVALTLLCAVAYAGQIVVLSEVSTPAHAYGLAVLQLLGAGVVGAAWALVAPGHGAYLPHTPTGWGWLAFLILGPSLLCYALQSWAQGHVGATRAAVIFATEPVFVLAFTALAGHELGARALTGGGLILAAVAIVEADGYGVMTRWFRTRAAKRSSPVTVPSASRGSIRPHASLANDSQPTVTCAVDCPALTGASR</sequence>
<dbReference type="InterPro" id="IPR051258">
    <property type="entry name" value="Diverse_Substrate_Transporter"/>
</dbReference>
<keyword evidence="5 7" id="KW-1133">Transmembrane helix</keyword>
<feature type="transmembrane region" description="Helical" evidence="7">
    <location>
        <begin position="140"/>
        <end position="159"/>
    </location>
</feature>
<feature type="transmembrane region" description="Helical" evidence="7">
    <location>
        <begin position="116"/>
        <end position="134"/>
    </location>
</feature>
<evidence type="ECO:0000256" key="3">
    <source>
        <dbReference type="ARBA" id="ARBA00022475"/>
    </source>
</evidence>
<feature type="domain" description="EamA" evidence="8">
    <location>
        <begin position="140"/>
        <end position="274"/>
    </location>
</feature>
<comment type="similarity">
    <text evidence="2">Belongs to the EamA transporter family.</text>
</comment>
<accession>A0ABP4YJR9</accession>
<dbReference type="Pfam" id="PF00892">
    <property type="entry name" value="EamA"/>
    <property type="match status" value="2"/>
</dbReference>
<evidence type="ECO:0000256" key="5">
    <source>
        <dbReference type="ARBA" id="ARBA00022989"/>
    </source>
</evidence>
<feature type="transmembrane region" description="Helical" evidence="7">
    <location>
        <begin position="88"/>
        <end position="109"/>
    </location>
</feature>
<feature type="transmembrane region" description="Helical" evidence="7">
    <location>
        <begin position="260"/>
        <end position="282"/>
    </location>
</feature>